<evidence type="ECO:0008006" key="8">
    <source>
        <dbReference type="Google" id="ProtNLM"/>
    </source>
</evidence>
<dbReference type="CDD" id="cd06060">
    <property type="entry name" value="misato"/>
    <property type="match status" value="1"/>
</dbReference>
<comment type="caution">
    <text evidence="6">The sequence shown here is derived from an EMBL/GenBank/DDBJ whole genome shotgun (WGS) entry which is preliminary data.</text>
</comment>
<dbReference type="PANTHER" id="PTHR13391">
    <property type="entry name" value="MITOCHONDRIAL DISTRIBUTION REGULATOR MISATO"/>
    <property type="match status" value="1"/>
</dbReference>
<dbReference type="Proteomes" id="UP001162162">
    <property type="component" value="Unassembled WGS sequence"/>
</dbReference>
<dbReference type="Pfam" id="PF10644">
    <property type="entry name" value="Misat_Tub_SegII"/>
    <property type="match status" value="1"/>
</dbReference>
<evidence type="ECO:0000313" key="6">
    <source>
        <dbReference type="EMBL" id="KAJ8947875.1"/>
    </source>
</evidence>
<evidence type="ECO:0000313" key="7">
    <source>
        <dbReference type="Proteomes" id="UP001162162"/>
    </source>
</evidence>
<dbReference type="Pfam" id="PF14881">
    <property type="entry name" value="Tubulin_3"/>
    <property type="match status" value="1"/>
</dbReference>
<proteinExistence type="inferred from homology"/>
<dbReference type="AlphaFoldDB" id="A0AAV8Y8Q9"/>
<dbReference type="InterPro" id="IPR029209">
    <property type="entry name" value="DML1/Misato_tubulin"/>
</dbReference>
<dbReference type="PANTHER" id="PTHR13391:SF0">
    <property type="entry name" value="PROTEIN MISATO HOMOLOG 1"/>
    <property type="match status" value="1"/>
</dbReference>
<evidence type="ECO:0000259" key="4">
    <source>
        <dbReference type="Pfam" id="PF10644"/>
    </source>
</evidence>
<dbReference type="InterPro" id="IPR049942">
    <property type="entry name" value="DML1/Misato"/>
</dbReference>
<evidence type="ECO:0000256" key="1">
    <source>
        <dbReference type="ARBA" id="ARBA00004173"/>
    </source>
</evidence>
<protein>
    <recommendedName>
        <fullName evidence="8">Protein misato</fullName>
    </recommendedName>
</protein>
<dbReference type="Gene3D" id="3.40.50.1440">
    <property type="entry name" value="Tubulin/FtsZ, GTPase domain"/>
    <property type="match status" value="1"/>
</dbReference>
<accession>A0AAV8Y8Q9</accession>
<dbReference type="GO" id="GO:0007005">
    <property type="term" value="P:mitochondrion organization"/>
    <property type="evidence" value="ECO:0007669"/>
    <property type="project" value="InterPro"/>
</dbReference>
<gene>
    <name evidence="6" type="ORF">NQ318_010021</name>
</gene>
<evidence type="ECO:0000256" key="3">
    <source>
        <dbReference type="ARBA" id="ARBA00023128"/>
    </source>
</evidence>
<comment type="subcellular location">
    <subcellularLocation>
        <location evidence="1">Mitochondrion</location>
    </subcellularLocation>
</comment>
<dbReference type="GO" id="GO:0005739">
    <property type="term" value="C:mitochondrion"/>
    <property type="evidence" value="ECO:0007669"/>
    <property type="project" value="UniProtKB-SubCell"/>
</dbReference>
<reference evidence="6" key="1">
    <citation type="journal article" date="2023" name="Insect Mol. Biol.">
        <title>Genome sequencing provides insights into the evolution of gene families encoding plant cell wall-degrading enzymes in longhorned beetles.</title>
        <authorList>
            <person name="Shin N.R."/>
            <person name="Okamura Y."/>
            <person name="Kirsch R."/>
            <person name="Pauchet Y."/>
        </authorList>
    </citation>
    <scope>NUCLEOTIDE SEQUENCE</scope>
    <source>
        <strain evidence="6">AMC_N1</strain>
    </source>
</reference>
<keyword evidence="3" id="KW-0496">Mitochondrion</keyword>
<sequence length="555" mass="62747">MGSREILTLQFGHYSNYVGTHWWNVQEQGFEYDSSSSSEIDHDVLYREGLTEKNEVTFTPRLLFVDLKGSLKSLPESGNLYAPNFNDPSAEWDPDLVTVKTEPVNNKNQFQQDLDSSACKNIHRNAYDFEKDVSVWSDFLYTRFHPRSVNIIREYQHCNENTPFDVFPLGTSLWKSPQFDDDFCNKIRSYVEECDSFQASDLEIGFHMLTDCTNAFAGLSSSCVEHLKDDYDKSALLIFPVMPSYFPDRVTSVEERYQSLANDSVRVLNMALGFSAFSEHASLFVPLSVGSKGWRKPGPKRQFDLVEYDHELPYHSSALLASALETFSLKYRLKSSHFTLTDLCADLNRNGRRAAAASLKLPFSLNGSADLLDCLDKWQGPLTQSITPSCEIGSENLIQYITLRGIKEEQLKQPPHLAQKQLKLPAYKCDSIASMLNMYLAYSTDFSISNVTAVNKPLNVATPYPRIFQAAAGRQANVSTRAVPEFGQENVPVLAGLHNGPPIGDMLESLYTETKRIKFAKFPQFIAGGMESEEYEECLNTLSTLRENYVDDYVI</sequence>
<dbReference type="InterPro" id="IPR036525">
    <property type="entry name" value="Tubulin/FtsZ_GTPase_sf"/>
</dbReference>
<keyword evidence="7" id="KW-1185">Reference proteome</keyword>
<evidence type="ECO:0000256" key="2">
    <source>
        <dbReference type="ARBA" id="ARBA00008507"/>
    </source>
</evidence>
<dbReference type="EMBL" id="JAPWTK010000150">
    <property type="protein sequence ID" value="KAJ8947875.1"/>
    <property type="molecule type" value="Genomic_DNA"/>
</dbReference>
<evidence type="ECO:0000259" key="5">
    <source>
        <dbReference type="Pfam" id="PF14881"/>
    </source>
</evidence>
<feature type="domain" description="DML1/Misato tubulin" evidence="5">
    <location>
        <begin position="132"/>
        <end position="333"/>
    </location>
</feature>
<dbReference type="InterPro" id="IPR019605">
    <property type="entry name" value="Misato_II_tubulin-like"/>
</dbReference>
<comment type="similarity">
    <text evidence="2">Belongs to the misato family.</text>
</comment>
<organism evidence="6 7">
    <name type="scientific">Aromia moschata</name>
    <dbReference type="NCBI Taxonomy" id="1265417"/>
    <lineage>
        <taxon>Eukaryota</taxon>
        <taxon>Metazoa</taxon>
        <taxon>Ecdysozoa</taxon>
        <taxon>Arthropoda</taxon>
        <taxon>Hexapoda</taxon>
        <taxon>Insecta</taxon>
        <taxon>Pterygota</taxon>
        <taxon>Neoptera</taxon>
        <taxon>Endopterygota</taxon>
        <taxon>Coleoptera</taxon>
        <taxon>Polyphaga</taxon>
        <taxon>Cucujiformia</taxon>
        <taxon>Chrysomeloidea</taxon>
        <taxon>Cerambycidae</taxon>
        <taxon>Cerambycinae</taxon>
        <taxon>Callichromatini</taxon>
        <taxon>Aromia</taxon>
    </lineage>
</organism>
<name>A0AAV8Y8Q9_9CUCU</name>
<dbReference type="SUPFAM" id="SSF52490">
    <property type="entry name" value="Tubulin nucleotide-binding domain-like"/>
    <property type="match status" value="1"/>
</dbReference>
<feature type="domain" description="Misato Segment II tubulin-like" evidence="4">
    <location>
        <begin position="4"/>
        <end position="115"/>
    </location>
</feature>